<accession>A0A8J4EZW1</accession>
<comment type="caution">
    <text evidence="2">The sequence shown here is derived from an EMBL/GenBank/DDBJ whole genome shotgun (WGS) entry which is preliminary data.</text>
</comment>
<evidence type="ECO:0000313" key="2">
    <source>
        <dbReference type="EMBL" id="GIL53771.1"/>
    </source>
</evidence>
<reference evidence="2" key="1">
    <citation type="journal article" date="2021" name="Proc. Natl. Acad. Sci. U.S.A.">
        <title>Three genomes in the algal genus Volvox reveal the fate of a haploid sex-determining region after a transition to homothallism.</title>
        <authorList>
            <person name="Yamamoto K."/>
            <person name="Hamaji T."/>
            <person name="Kawai-Toyooka H."/>
            <person name="Matsuzaki R."/>
            <person name="Takahashi F."/>
            <person name="Nishimura Y."/>
            <person name="Kawachi M."/>
            <person name="Noguchi H."/>
            <person name="Minakuchi Y."/>
            <person name="Umen J.G."/>
            <person name="Toyoda A."/>
            <person name="Nozaki H."/>
        </authorList>
    </citation>
    <scope>NUCLEOTIDE SEQUENCE</scope>
    <source>
        <strain evidence="2">NIES-3780</strain>
    </source>
</reference>
<keyword evidence="3" id="KW-1185">Reference proteome</keyword>
<name>A0A8J4EZW1_9CHLO</name>
<sequence>MALADKAAAYRRIVELFENDADTCGDLLASLWSLGVAEFSDFRNAWAAVLGLTPEKVFLQRSLQGRSVLAAGLGVEGKIGSGSAAGLEVASAAGAGMQAGAGPSSVQAGGSMAAGPGPWGMMATMAGNTSKTSSCVTSQSASKISDESLQLLREELNVVLLPCYGDPSRKCLIKGRPGDTANIDTPWDADIMEDKQSEKAMTQIKKGIAELTARSTELRPQQVKWCNGCSITLRRCFGELPFKVSCKNDEVLVINSYDDGDVLGAVLGLELKKRLTLQGFRQAEVEFYLWQCNSQYPFCQIITDATNGGMAFYCGAVDDMGRKQVHYQVLEGMQNVYIFMAELIDGLPDNLNGRLRCNSDLPVPVPCKFSHPSRIKPQFGHSAGVRQPQEAMGPDTMPPDAKVMKLLSAMQMEDEDDYDDVANMDDLVGF</sequence>
<dbReference type="AlphaFoldDB" id="A0A8J4EZW1"/>
<organism evidence="2 3">
    <name type="scientific">Volvox africanus</name>
    <dbReference type="NCBI Taxonomy" id="51714"/>
    <lineage>
        <taxon>Eukaryota</taxon>
        <taxon>Viridiplantae</taxon>
        <taxon>Chlorophyta</taxon>
        <taxon>core chlorophytes</taxon>
        <taxon>Chlorophyceae</taxon>
        <taxon>CS clade</taxon>
        <taxon>Chlamydomonadales</taxon>
        <taxon>Volvocaceae</taxon>
        <taxon>Volvox</taxon>
    </lineage>
</organism>
<dbReference type="Proteomes" id="UP000747399">
    <property type="component" value="Unassembled WGS sequence"/>
</dbReference>
<evidence type="ECO:0000313" key="3">
    <source>
        <dbReference type="Proteomes" id="UP000747399"/>
    </source>
</evidence>
<gene>
    <name evidence="2" type="ORF">Vafri_9358</name>
</gene>
<proteinExistence type="predicted"/>
<evidence type="ECO:0000256" key="1">
    <source>
        <dbReference type="SAM" id="MobiDB-lite"/>
    </source>
</evidence>
<protein>
    <submittedName>
        <fullName evidence="2">Uncharacterized protein</fullName>
    </submittedName>
</protein>
<feature type="region of interest" description="Disordered" evidence="1">
    <location>
        <begin position="378"/>
        <end position="398"/>
    </location>
</feature>
<dbReference type="EMBL" id="BNCO01000016">
    <property type="protein sequence ID" value="GIL53771.1"/>
    <property type="molecule type" value="Genomic_DNA"/>
</dbReference>